<dbReference type="OrthoDB" id="630188at2759"/>
<evidence type="ECO:0000313" key="2">
    <source>
        <dbReference type="EMBL" id="SJK96928.1"/>
    </source>
</evidence>
<evidence type="ECO:0000313" key="3">
    <source>
        <dbReference type="Proteomes" id="UP000219338"/>
    </source>
</evidence>
<keyword evidence="3" id="KW-1185">Reference proteome</keyword>
<dbReference type="InterPro" id="IPR029962">
    <property type="entry name" value="TBL"/>
</dbReference>
<dbReference type="AlphaFoldDB" id="A0A284QKE4"/>
<organism evidence="2 3">
    <name type="scientific">Armillaria ostoyae</name>
    <name type="common">Armillaria root rot fungus</name>
    <dbReference type="NCBI Taxonomy" id="47428"/>
    <lineage>
        <taxon>Eukaryota</taxon>
        <taxon>Fungi</taxon>
        <taxon>Dikarya</taxon>
        <taxon>Basidiomycota</taxon>
        <taxon>Agaricomycotina</taxon>
        <taxon>Agaricomycetes</taxon>
        <taxon>Agaricomycetidae</taxon>
        <taxon>Agaricales</taxon>
        <taxon>Marasmiineae</taxon>
        <taxon>Physalacriaceae</taxon>
        <taxon>Armillaria</taxon>
    </lineage>
</organism>
<proteinExistence type="predicted"/>
<evidence type="ECO:0000256" key="1">
    <source>
        <dbReference type="SAM" id="Phobius"/>
    </source>
</evidence>
<accession>A0A284QKE4</accession>
<dbReference type="Proteomes" id="UP000219338">
    <property type="component" value="Unassembled WGS sequence"/>
</dbReference>
<feature type="transmembrane region" description="Helical" evidence="1">
    <location>
        <begin position="12"/>
        <end position="29"/>
    </location>
</feature>
<dbReference type="PANTHER" id="PTHR32285">
    <property type="entry name" value="PROTEIN TRICHOME BIREFRINGENCE-LIKE 9-RELATED"/>
    <property type="match status" value="1"/>
</dbReference>
<dbReference type="PANTHER" id="PTHR32285:SF213">
    <property type="entry name" value="PROTEIN TRICHOME BIREFRINGENCE-LIKE 11"/>
    <property type="match status" value="1"/>
</dbReference>
<dbReference type="STRING" id="47428.A0A284QKE4"/>
<reference evidence="3" key="1">
    <citation type="journal article" date="2017" name="Nat. Ecol. Evol.">
        <title>Genome expansion and lineage-specific genetic innovations in the forest pathogenic fungi Armillaria.</title>
        <authorList>
            <person name="Sipos G."/>
            <person name="Prasanna A.N."/>
            <person name="Walter M.C."/>
            <person name="O'Connor E."/>
            <person name="Balint B."/>
            <person name="Krizsan K."/>
            <person name="Kiss B."/>
            <person name="Hess J."/>
            <person name="Varga T."/>
            <person name="Slot J."/>
            <person name="Riley R."/>
            <person name="Boka B."/>
            <person name="Rigling D."/>
            <person name="Barry K."/>
            <person name="Lee J."/>
            <person name="Mihaltcheva S."/>
            <person name="LaButti K."/>
            <person name="Lipzen A."/>
            <person name="Waldron R."/>
            <person name="Moloney N.M."/>
            <person name="Sperisen C."/>
            <person name="Kredics L."/>
            <person name="Vagvoelgyi C."/>
            <person name="Patrignani A."/>
            <person name="Fitzpatrick D."/>
            <person name="Nagy I."/>
            <person name="Doyle S."/>
            <person name="Anderson J.B."/>
            <person name="Grigoriev I.V."/>
            <person name="Gueldener U."/>
            <person name="Muensterkoetter M."/>
            <person name="Nagy L.G."/>
        </authorList>
    </citation>
    <scope>NUCLEOTIDE SEQUENCE [LARGE SCALE GENOMIC DNA]</scope>
    <source>
        <strain evidence="3">C18/9</strain>
    </source>
</reference>
<name>A0A284QKE4_ARMOS</name>
<keyword evidence="1" id="KW-0812">Transmembrane</keyword>
<dbReference type="GO" id="GO:0016413">
    <property type="term" value="F:O-acetyltransferase activity"/>
    <property type="evidence" value="ECO:0007669"/>
    <property type="project" value="InterPro"/>
</dbReference>
<keyword evidence="1" id="KW-0472">Membrane</keyword>
<dbReference type="EMBL" id="FUEG01000001">
    <property type="protein sequence ID" value="SJK96928.1"/>
    <property type="molecule type" value="Genomic_DNA"/>
</dbReference>
<sequence length="457" mass="52707">MIPRTRSISFRLIALGGILTLFLVLYTFTTTPSFDFLPFLSEGRTRSSCPPEEYSNGRWVYDTSATNRSMTTQSDALEFSGFQGCASSREFYWHLGAGEKEEEQRRFPRVTNWRWQPSPQCTTREFSAEAMVRDLVEQGGWLLLGDSITEGQFFSLSCMLFPHVIATPDYVKNPYFDRAWPQNLYINPESPLIHKLRFPPGFNITITPLVTFRRVDLLLEQGELVELHRSLYDPPEDFSLFSEEQAWNLSPDYYLQLFAAPLPEANYGSMILSTGGHWTTTLFSGYRDESKEEQGFGIDGVVRFFREAMSFWADQVQSGVRSMDGQVLADGKRGRRQVVVRAYLPGHEDCHKAQEPWTKIQPWIWKWFNWANIEEYNQVFQDVLSNAQYPDIHFLPIDRPARLRPDAVSLILSTESIYASSLRLENVVEESSFCGGMDTFSRPNDLMWILGILMRDI</sequence>
<dbReference type="GO" id="GO:0005794">
    <property type="term" value="C:Golgi apparatus"/>
    <property type="evidence" value="ECO:0007669"/>
    <property type="project" value="TreeGrafter"/>
</dbReference>
<keyword evidence="1" id="KW-1133">Transmembrane helix</keyword>
<gene>
    <name evidence="2" type="ORF">ARMOST_00177</name>
</gene>
<dbReference type="OMA" id="GWPQNLY"/>
<protein>
    <submittedName>
        <fullName evidence="2">Uncharacterized protein</fullName>
    </submittedName>
</protein>